<dbReference type="Gene3D" id="3.40.50.720">
    <property type="entry name" value="NAD(P)-binding Rossmann-like Domain"/>
    <property type="match status" value="1"/>
</dbReference>
<feature type="region of interest" description="Disordered" evidence="3">
    <location>
        <begin position="146"/>
        <end position="166"/>
    </location>
</feature>
<dbReference type="PANTHER" id="PTHR24320:SF148">
    <property type="entry name" value="NAD(P)-BINDING ROSSMANN-FOLD SUPERFAMILY PROTEIN"/>
    <property type="match status" value="1"/>
</dbReference>
<reference evidence="4" key="1">
    <citation type="submission" date="2023-08" db="EMBL/GenBank/DDBJ databases">
        <authorList>
            <person name="Audoor S."/>
            <person name="Bilcke G."/>
        </authorList>
    </citation>
    <scope>NUCLEOTIDE SEQUENCE</scope>
</reference>
<evidence type="ECO:0000256" key="1">
    <source>
        <dbReference type="ARBA" id="ARBA00006484"/>
    </source>
</evidence>
<dbReference type="InterPro" id="IPR036291">
    <property type="entry name" value="NAD(P)-bd_dom_sf"/>
</dbReference>
<comment type="similarity">
    <text evidence="1">Belongs to the short-chain dehydrogenases/reductases (SDR) family.</text>
</comment>
<organism evidence="4 5">
    <name type="scientific">Cylindrotheca closterium</name>
    <dbReference type="NCBI Taxonomy" id="2856"/>
    <lineage>
        <taxon>Eukaryota</taxon>
        <taxon>Sar</taxon>
        <taxon>Stramenopiles</taxon>
        <taxon>Ochrophyta</taxon>
        <taxon>Bacillariophyta</taxon>
        <taxon>Bacillariophyceae</taxon>
        <taxon>Bacillariophycidae</taxon>
        <taxon>Bacillariales</taxon>
        <taxon>Bacillariaceae</taxon>
        <taxon>Cylindrotheca</taxon>
    </lineage>
</organism>
<dbReference type="GO" id="GO:0016491">
    <property type="term" value="F:oxidoreductase activity"/>
    <property type="evidence" value="ECO:0007669"/>
    <property type="project" value="UniProtKB-KW"/>
</dbReference>
<evidence type="ECO:0000313" key="4">
    <source>
        <dbReference type="EMBL" id="CAJ1932083.1"/>
    </source>
</evidence>
<protein>
    <recommendedName>
        <fullName evidence="6">Protochlorophyllide reductase</fullName>
    </recommendedName>
</protein>
<comment type="caution">
    <text evidence="4">The sequence shown here is derived from an EMBL/GenBank/DDBJ whole genome shotgun (WGS) entry which is preliminary data.</text>
</comment>
<evidence type="ECO:0000313" key="5">
    <source>
        <dbReference type="Proteomes" id="UP001295423"/>
    </source>
</evidence>
<dbReference type="SUPFAM" id="SSF51735">
    <property type="entry name" value="NAD(P)-binding Rossmann-fold domains"/>
    <property type="match status" value="1"/>
</dbReference>
<sequence>MPLLETGAAAHGEARIVTHSSGARDMCQTPNKGLDAKFLGKNGGKLGGDELKLFKGPVFERYFQSKLANSVHMHGLHERLKDGKIKAISAHPGGSDTNLGDHLKFGYFTDMFMKTVFSFMAQTSEDGALGLLRGMMDPEAESGVLYGPKKSGISGPAVPNPPKEYETDPKAIEMLFKASEEAVASFKN</sequence>
<dbReference type="Proteomes" id="UP001295423">
    <property type="component" value="Unassembled WGS sequence"/>
</dbReference>
<keyword evidence="2" id="KW-0560">Oxidoreductase</keyword>
<name>A0AAD2CPD1_9STRA</name>
<evidence type="ECO:0008006" key="6">
    <source>
        <dbReference type="Google" id="ProtNLM"/>
    </source>
</evidence>
<proteinExistence type="inferred from homology"/>
<dbReference type="AlphaFoldDB" id="A0AAD2CPD1"/>
<keyword evidence="5" id="KW-1185">Reference proteome</keyword>
<dbReference type="EMBL" id="CAKOGP040000202">
    <property type="protein sequence ID" value="CAJ1932083.1"/>
    <property type="molecule type" value="Genomic_DNA"/>
</dbReference>
<evidence type="ECO:0000256" key="3">
    <source>
        <dbReference type="SAM" id="MobiDB-lite"/>
    </source>
</evidence>
<gene>
    <name evidence="4" type="ORF">CYCCA115_LOCUS2682</name>
</gene>
<evidence type="ECO:0000256" key="2">
    <source>
        <dbReference type="ARBA" id="ARBA00023002"/>
    </source>
</evidence>
<dbReference type="PANTHER" id="PTHR24320">
    <property type="entry name" value="RETINOL DEHYDROGENASE"/>
    <property type="match status" value="1"/>
</dbReference>
<accession>A0AAD2CPD1</accession>